<keyword evidence="2" id="KW-1185">Reference proteome</keyword>
<reference evidence="1 2" key="1">
    <citation type="journal article" date="2019" name="Philos. Trans. R. Soc. Lond., B, Biol. Sci.">
        <title>Ant behaviour and brain gene expression of defending hosts depend on the ecological success of the intruding social parasite.</title>
        <authorList>
            <person name="Kaur R."/>
            <person name="Stoldt M."/>
            <person name="Jongepier E."/>
            <person name="Feldmeyer B."/>
            <person name="Menzel F."/>
            <person name="Bornberg-Bauer E."/>
            <person name="Foitzik S."/>
        </authorList>
    </citation>
    <scope>NUCLEOTIDE SEQUENCE [LARGE SCALE GENOMIC DNA]</scope>
    <source>
        <tissue evidence="1">Whole body</tissue>
    </source>
</reference>
<sequence length="130" mass="13952">MDYPEEVNEGTPCGSEGLSLLPKEVKMNNNALQSSFYCGFLELSLRDGSVFNAGNVPVLNHKWWISHKTSGYLGGSLTTSDGLTASAVSISTKQTQLPCCILSYSKAACVYSNINSYDVTGSRGIKSTKL</sequence>
<comment type="caution">
    <text evidence="1">The sequence shown here is derived from an EMBL/GenBank/DDBJ whole genome shotgun (WGS) entry which is preliminary data.</text>
</comment>
<dbReference type="EMBL" id="QBLH01002134">
    <property type="protein sequence ID" value="TGZ49452.1"/>
    <property type="molecule type" value="Genomic_DNA"/>
</dbReference>
<dbReference type="Proteomes" id="UP000310200">
    <property type="component" value="Unassembled WGS sequence"/>
</dbReference>
<proteinExistence type="predicted"/>
<protein>
    <submittedName>
        <fullName evidence="1">Uncharacterized protein</fullName>
    </submittedName>
</protein>
<organism evidence="1 2">
    <name type="scientific">Temnothorax longispinosus</name>
    <dbReference type="NCBI Taxonomy" id="300112"/>
    <lineage>
        <taxon>Eukaryota</taxon>
        <taxon>Metazoa</taxon>
        <taxon>Ecdysozoa</taxon>
        <taxon>Arthropoda</taxon>
        <taxon>Hexapoda</taxon>
        <taxon>Insecta</taxon>
        <taxon>Pterygota</taxon>
        <taxon>Neoptera</taxon>
        <taxon>Endopterygota</taxon>
        <taxon>Hymenoptera</taxon>
        <taxon>Apocrita</taxon>
        <taxon>Aculeata</taxon>
        <taxon>Formicoidea</taxon>
        <taxon>Formicidae</taxon>
        <taxon>Myrmicinae</taxon>
        <taxon>Temnothorax</taxon>
    </lineage>
</organism>
<dbReference type="AlphaFoldDB" id="A0A4S2KIV7"/>
<name>A0A4S2KIV7_9HYME</name>
<gene>
    <name evidence="1" type="ORF">DBV15_08255</name>
</gene>
<accession>A0A4S2KIV7</accession>
<evidence type="ECO:0000313" key="1">
    <source>
        <dbReference type="EMBL" id="TGZ49452.1"/>
    </source>
</evidence>
<evidence type="ECO:0000313" key="2">
    <source>
        <dbReference type="Proteomes" id="UP000310200"/>
    </source>
</evidence>